<evidence type="ECO:0000256" key="1">
    <source>
        <dbReference type="SAM" id="Phobius"/>
    </source>
</evidence>
<evidence type="ECO:0000313" key="3">
    <source>
        <dbReference type="Proteomes" id="UP000233375"/>
    </source>
</evidence>
<reference evidence="2 3" key="1">
    <citation type="journal article" date="2003" name="Int. J. Syst. Evol. Microbiol.">
        <title>Bacillus nealsonii sp. nov., isolated from a spacecraft-assembly facility, whose spores are gamma-radiation resistant.</title>
        <authorList>
            <person name="Venkateswaran K."/>
            <person name="Kempf M."/>
            <person name="Chen F."/>
            <person name="Satomi M."/>
            <person name="Nicholson W."/>
            <person name="Kern R."/>
        </authorList>
    </citation>
    <scope>NUCLEOTIDE SEQUENCE [LARGE SCALE GENOMIC DNA]</scope>
    <source>
        <strain evidence="2 3">FO-92</strain>
    </source>
</reference>
<feature type="transmembrane region" description="Helical" evidence="1">
    <location>
        <begin position="31"/>
        <end position="51"/>
    </location>
</feature>
<dbReference type="OrthoDB" id="2938712at2"/>
<proteinExistence type="predicted"/>
<keyword evidence="1" id="KW-1133">Transmembrane helix</keyword>
<dbReference type="RefSeq" id="WP_101178449.1">
    <property type="nucleotide sequence ID" value="NZ_PISE01000043.1"/>
</dbReference>
<keyword evidence="3" id="KW-1185">Reference proteome</keyword>
<accession>A0A2N0YYR5</accession>
<gene>
    <name evidence="2" type="ORF">CWS01_17415</name>
</gene>
<keyword evidence="1" id="KW-0812">Transmembrane</keyword>
<organism evidence="2 3">
    <name type="scientific">Niallia nealsonii</name>
    <dbReference type="NCBI Taxonomy" id="115979"/>
    <lineage>
        <taxon>Bacteria</taxon>
        <taxon>Bacillati</taxon>
        <taxon>Bacillota</taxon>
        <taxon>Bacilli</taxon>
        <taxon>Bacillales</taxon>
        <taxon>Bacillaceae</taxon>
        <taxon>Niallia</taxon>
    </lineage>
</organism>
<evidence type="ECO:0000313" key="2">
    <source>
        <dbReference type="EMBL" id="PKG22392.1"/>
    </source>
</evidence>
<name>A0A2N0YYR5_9BACI</name>
<keyword evidence="1" id="KW-0472">Membrane</keyword>
<dbReference type="AlphaFoldDB" id="A0A2N0YYR5"/>
<dbReference type="EMBL" id="PISE01000043">
    <property type="protein sequence ID" value="PKG22392.1"/>
    <property type="molecule type" value="Genomic_DNA"/>
</dbReference>
<sequence length="207" mass="24778">MGIFLFAVLLAIMAHFLLEIAFDLHPFVHYLFLYVICFAVLLMNILIKHYLTKNMSRIEKFLLKKQKNPYYRFLYGLANKDDKKVIHSYRKLVTQKKYQQHYPVLTVAFSLYFEQIDGLEDEIKKIKSQKLRTYYELWLKIKSKKKVSSKELSKVKIKWMKEALLAELEEINGQTEQAKIHRGNALKQAKGLAFYQLKKHYERKYTN</sequence>
<protein>
    <submittedName>
        <fullName evidence="2">Uncharacterized protein</fullName>
    </submittedName>
</protein>
<comment type="caution">
    <text evidence="2">The sequence shown here is derived from an EMBL/GenBank/DDBJ whole genome shotgun (WGS) entry which is preliminary data.</text>
</comment>
<dbReference type="Proteomes" id="UP000233375">
    <property type="component" value="Unassembled WGS sequence"/>
</dbReference>